<accession>A0A8K0H8L4</accession>
<organism evidence="1 2">
    <name type="scientific">Rhamnella rubrinervis</name>
    <dbReference type="NCBI Taxonomy" id="2594499"/>
    <lineage>
        <taxon>Eukaryota</taxon>
        <taxon>Viridiplantae</taxon>
        <taxon>Streptophyta</taxon>
        <taxon>Embryophyta</taxon>
        <taxon>Tracheophyta</taxon>
        <taxon>Spermatophyta</taxon>
        <taxon>Magnoliopsida</taxon>
        <taxon>eudicotyledons</taxon>
        <taxon>Gunneridae</taxon>
        <taxon>Pentapetalae</taxon>
        <taxon>rosids</taxon>
        <taxon>fabids</taxon>
        <taxon>Rosales</taxon>
        <taxon>Rhamnaceae</taxon>
        <taxon>rhamnoid group</taxon>
        <taxon>Rhamneae</taxon>
        <taxon>Rhamnella</taxon>
    </lineage>
</organism>
<protein>
    <recommendedName>
        <fullName evidence="3">RINT1-like protein MAG2L</fullName>
    </recommendedName>
</protein>
<dbReference type="PANTHER" id="PTHR13520:SF0">
    <property type="entry name" value="RAD50-INTERACTING PROTEIN 1"/>
    <property type="match status" value="1"/>
</dbReference>
<reference evidence="1" key="1">
    <citation type="submission" date="2020-03" db="EMBL/GenBank/DDBJ databases">
        <title>A high-quality chromosome-level genome assembly of a woody plant with both climbing and erect habits, Rhamnella rubrinervis.</title>
        <authorList>
            <person name="Lu Z."/>
            <person name="Yang Y."/>
            <person name="Zhu X."/>
            <person name="Sun Y."/>
        </authorList>
    </citation>
    <scope>NUCLEOTIDE SEQUENCE</scope>
    <source>
        <strain evidence="1">BYM</strain>
        <tissue evidence="1">Leaf</tissue>
    </source>
</reference>
<dbReference type="AlphaFoldDB" id="A0A8K0H8L4"/>
<dbReference type="Gene3D" id="1.20.58.670">
    <property type="entry name" value="Dsl1p vesicle tethering complex, Tip20p subunit, domain D"/>
    <property type="match status" value="1"/>
</dbReference>
<dbReference type="Pfam" id="PF04437">
    <property type="entry name" value="RINT1_TIP1"/>
    <property type="match status" value="1"/>
</dbReference>
<evidence type="ECO:0000313" key="2">
    <source>
        <dbReference type="Proteomes" id="UP000796880"/>
    </source>
</evidence>
<dbReference type="GO" id="GO:0060628">
    <property type="term" value="P:regulation of ER to Golgi vesicle-mediated transport"/>
    <property type="evidence" value="ECO:0007669"/>
    <property type="project" value="TreeGrafter"/>
</dbReference>
<gene>
    <name evidence="1" type="ORF">FNV43_RR08588</name>
</gene>
<dbReference type="PANTHER" id="PTHR13520">
    <property type="entry name" value="RAD50-INTERACTING PROTEIN 1 RINT-1"/>
    <property type="match status" value="1"/>
</dbReference>
<dbReference type="InterPro" id="IPR042044">
    <property type="entry name" value="EXOC6PINT-1/Sec15/Tip20_C_dom2"/>
</dbReference>
<dbReference type="GO" id="GO:0006890">
    <property type="term" value="P:retrograde vesicle-mediated transport, Golgi to endoplasmic reticulum"/>
    <property type="evidence" value="ECO:0007669"/>
    <property type="project" value="InterPro"/>
</dbReference>
<keyword evidence="2" id="KW-1185">Reference proteome</keyword>
<comment type="caution">
    <text evidence="1">The sequence shown here is derived from an EMBL/GenBank/DDBJ whole genome shotgun (WGS) entry which is preliminary data.</text>
</comment>
<evidence type="ECO:0008006" key="3">
    <source>
        <dbReference type="Google" id="ProtNLM"/>
    </source>
</evidence>
<dbReference type="PROSITE" id="PS51386">
    <property type="entry name" value="RINT1_TIP20"/>
    <property type="match status" value="1"/>
</dbReference>
<dbReference type="EMBL" id="VOIH02000004">
    <property type="protein sequence ID" value="KAF3447882.1"/>
    <property type="molecule type" value="Genomic_DNA"/>
</dbReference>
<dbReference type="Proteomes" id="UP000796880">
    <property type="component" value="Unassembled WGS sequence"/>
</dbReference>
<dbReference type="InterPro" id="IPR007528">
    <property type="entry name" value="RINT1_Tip20"/>
</dbReference>
<name>A0A8K0H8L4_9ROSA</name>
<sequence length="796" mass="91644">MDNPYSGSGSSSLAVALPKHSELSSENLSFLDRHFRAPEDLLHKAPHLLASLRSQCSDLETHVLHLQTTLAKRTVSWISRSFAAKNSLNNLTLNLQNLSLLTSQHGIGSKKFRRVLGVELPQLAKEVVQIEVIRSYVETTLQLEALVGDLEDAVFCFMNWHTGNMFSAKLSSSSMSTDSGTKHEKLLQAIKAMNDIEEVLIDLVKLRPLWNHLLKSVDVRVDKTLVILRPQVSADHRALLVSLGWPPKLSTSKVESGQVSDIPNPLTLMQGEKRRRYSLSFIALCALQHLQTRREQRQLNLLGEKRRSIQLWAIDELVSPIASRMEYHFSKWVDQPAFMFALTYKITRDFIVGIDNVLQPLIDRARLVSYNAKEAWVSAMVQMLSGFLVSKVFSVLAEKYYDKQMKPEVIPSWLHIIDLILTFDKQMHSLVSLETGHFLTNSERIEGLSRGISVLTIFCDRSDWLKIWAKIELKNAWKKLKTELKDERAWTVGDKSQARSHFDLESEHYLLSTREDHKAPLIAESALKIAWEMIERCQNMPAVLPHIQFIRSTAVKFLWYFFKVLLLQYKGTAFQDCDNRDLSRVCMLINAARYIKSRLQLWSDDVTFLEMKVDQDDCNNLGKDDNTNDSCFFGEEIKSLSELEVNWLMEIITVILREFETLSWEYVQKEKHLRQEQEDSNPVETSVVMDLAVSVEFIEPLDALRSHLCTLRTVLNPHDFLDLWRSVADGLDHFISCSTTTSYIRFDDKRINQFETDMQALLYVFRPFCVRPEAFFPSIRQSLQLLKMNKERGKAV</sequence>
<dbReference type="GO" id="GO:0006888">
    <property type="term" value="P:endoplasmic reticulum to Golgi vesicle-mediated transport"/>
    <property type="evidence" value="ECO:0007669"/>
    <property type="project" value="InterPro"/>
</dbReference>
<dbReference type="OrthoDB" id="2189254at2759"/>
<dbReference type="GO" id="GO:0070939">
    <property type="term" value="C:Dsl1/NZR complex"/>
    <property type="evidence" value="ECO:0007669"/>
    <property type="project" value="InterPro"/>
</dbReference>
<evidence type="ECO:0000313" key="1">
    <source>
        <dbReference type="EMBL" id="KAF3447882.1"/>
    </source>
</evidence>
<proteinExistence type="predicted"/>